<protein>
    <submittedName>
        <fullName evidence="1 2">Uncharacterized protein</fullName>
    </submittedName>
</protein>
<dbReference type="AlphaFoldDB" id="J3NZY9"/>
<dbReference type="GeneID" id="20347294"/>
<reference evidence="1" key="3">
    <citation type="submission" date="2010-09" db="EMBL/GenBank/DDBJ databases">
        <title>Annotation of Gaeumannomyces graminis var. tritici R3-111a-1.</title>
        <authorList>
            <consortium name="The Broad Institute Genome Sequencing Platform"/>
            <person name="Ma L.-J."/>
            <person name="Dead R."/>
            <person name="Young S.K."/>
            <person name="Zeng Q."/>
            <person name="Gargeya S."/>
            <person name="Fitzgerald M."/>
            <person name="Haas B."/>
            <person name="Abouelleil A."/>
            <person name="Alvarado L."/>
            <person name="Arachchi H.M."/>
            <person name="Berlin A."/>
            <person name="Brown A."/>
            <person name="Chapman S.B."/>
            <person name="Chen Z."/>
            <person name="Dunbar C."/>
            <person name="Freedman E."/>
            <person name="Gearin G."/>
            <person name="Gellesch M."/>
            <person name="Goldberg J."/>
            <person name="Griggs A."/>
            <person name="Gujja S."/>
            <person name="Heiman D."/>
            <person name="Howarth C."/>
            <person name="Larson L."/>
            <person name="Lui A."/>
            <person name="MacDonald P.J.P."/>
            <person name="Mehta T."/>
            <person name="Montmayeur A."/>
            <person name="Murphy C."/>
            <person name="Neiman D."/>
            <person name="Pearson M."/>
            <person name="Priest M."/>
            <person name="Roberts A."/>
            <person name="Saif S."/>
            <person name="Shea T."/>
            <person name="Shenoy N."/>
            <person name="Sisk P."/>
            <person name="Stolte C."/>
            <person name="Sykes S."/>
            <person name="Yandava C."/>
            <person name="Wortman J."/>
            <person name="Nusbaum C."/>
            <person name="Birren B."/>
        </authorList>
    </citation>
    <scope>NUCLEOTIDE SEQUENCE</scope>
    <source>
        <strain evidence="1">R3-111a-1</strain>
    </source>
</reference>
<dbReference type="RefSeq" id="XP_009222922.1">
    <property type="nucleotide sequence ID" value="XM_009224658.1"/>
</dbReference>
<reference evidence="3" key="1">
    <citation type="submission" date="2010-07" db="EMBL/GenBank/DDBJ databases">
        <title>The genome sequence of Gaeumannomyces graminis var. tritici strain R3-111a-1.</title>
        <authorList>
            <consortium name="The Broad Institute Genome Sequencing Platform"/>
            <person name="Ma L.-J."/>
            <person name="Dead R."/>
            <person name="Young S."/>
            <person name="Zeng Q."/>
            <person name="Koehrsen M."/>
            <person name="Alvarado L."/>
            <person name="Berlin A."/>
            <person name="Chapman S.B."/>
            <person name="Chen Z."/>
            <person name="Freedman E."/>
            <person name="Gellesch M."/>
            <person name="Goldberg J."/>
            <person name="Griggs A."/>
            <person name="Gujja S."/>
            <person name="Heilman E.R."/>
            <person name="Heiman D."/>
            <person name="Hepburn T."/>
            <person name="Howarth C."/>
            <person name="Jen D."/>
            <person name="Larson L."/>
            <person name="Mehta T."/>
            <person name="Neiman D."/>
            <person name="Pearson M."/>
            <person name="Roberts A."/>
            <person name="Saif S."/>
            <person name="Shea T."/>
            <person name="Shenoy N."/>
            <person name="Sisk P."/>
            <person name="Stolte C."/>
            <person name="Sykes S."/>
            <person name="Walk T."/>
            <person name="White J."/>
            <person name="Yandava C."/>
            <person name="Haas B."/>
            <person name="Nusbaum C."/>
            <person name="Birren B."/>
        </authorList>
    </citation>
    <scope>NUCLEOTIDE SEQUENCE [LARGE SCALE GENOMIC DNA]</scope>
    <source>
        <strain evidence="3">R3-111a-1</strain>
    </source>
</reference>
<organism evidence="1">
    <name type="scientific">Gaeumannomyces tritici (strain R3-111a-1)</name>
    <name type="common">Wheat and barley take-all root rot fungus</name>
    <name type="synonym">Gaeumannomyces graminis var. tritici</name>
    <dbReference type="NCBI Taxonomy" id="644352"/>
    <lineage>
        <taxon>Eukaryota</taxon>
        <taxon>Fungi</taxon>
        <taxon>Dikarya</taxon>
        <taxon>Ascomycota</taxon>
        <taxon>Pezizomycotina</taxon>
        <taxon>Sordariomycetes</taxon>
        <taxon>Sordariomycetidae</taxon>
        <taxon>Magnaporthales</taxon>
        <taxon>Magnaporthaceae</taxon>
        <taxon>Gaeumannomyces</taxon>
    </lineage>
</organism>
<dbReference type="EnsemblFungi" id="EJT76922">
    <property type="protein sequence ID" value="EJT76922"/>
    <property type="gene ID" value="GGTG_06836"/>
</dbReference>
<proteinExistence type="predicted"/>
<sequence length="217" mass="23768">MVLGQRDDNAIPIPAVFIFVPGMPVVVNQNTHQGLKVVNGAAYTALDVILDKAHPGHRVSADTILHFGPPAGIMLASETTRDLHFVGMPAGTVLLTPISTKIKSQKKRPWKRGDVVRRGLPCVAAFACTDYKMQSRILDRAALELRGTRTTTVNGEAVPSQCDPYSLYVQLSRCKTLDGITLLSKARERDFVGNTVPEEMSQAEQAELWGWPEEGFD</sequence>
<gene>
    <name evidence="2" type="primary">20347294</name>
    <name evidence="1" type="ORF">GGTG_06836</name>
</gene>
<evidence type="ECO:0000313" key="1">
    <source>
        <dbReference type="EMBL" id="EJT76922.1"/>
    </source>
</evidence>
<dbReference type="VEuPathDB" id="FungiDB:GGTG_06836"/>
<keyword evidence="3" id="KW-1185">Reference proteome</keyword>
<reference evidence="1" key="2">
    <citation type="submission" date="2010-07" db="EMBL/GenBank/DDBJ databases">
        <authorList>
            <consortium name="The Broad Institute Genome Sequencing Platform"/>
            <consortium name="Broad Institute Genome Sequencing Center for Infectious Disease"/>
            <person name="Ma L.-J."/>
            <person name="Dead R."/>
            <person name="Young S."/>
            <person name="Zeng Q."/>
            <person name="Koehrsen M."/>
            <person name="Alvarado L."/>
            <person name="Berlin A."/>
            <person name="Chapman S.B."/>
            <person name="Chen Z."/>
            <person name="Freedman E."/>
            <person name="Gellesch M."/>
            <person name="Goldberg J."/>
            <person name="Griggs A."/>
            <person name="Gujja S."/>
            <person name="Heilman E.R."/>
            <person name="Heiman D."/>
            <person name="Hepburn T."/>
            <person name="Howarth C."/>
            <person name="Jen D."/>
            <person name="Larson L."/>
            <person name="Mehta T."/>
            <person name="Neiman D."/>
            <person name="Pearson M."/>
            <person name="Roberts A."/>
            <person name="Saif S."/>
            <person name="Shea T."/>
            <person name="Shenoy N."/>
            <person name="Sisk P."/>
            <person name="Stolte C."/>
            <person name="Sykes S."/>
            <person name="Walk T."/>
            <person name="White J."/>
            <person name="Yandava C."/>
            <person name="Haas B."/>
            <person name="Nusbaum C."/>
            <person name="Birren B."/>
        </authorList>
    </citation>
    <scope>NUCLEOTIDE SEQUENCE</scope>
    <source>
        <strain evidence="1">R3-111a-1</strain>
    </source>
</reference>
<reference evidence="2" key="5">
    <citation type="submission" date="2018-04" db="UniProtKB">
        <authorList>
            <consortium name="EnsemblFungi"/>
        </authorList>
    </citation>
    <scope>IDENTIFICATION</scope>
    <source>
        <strain evidence="2">R3-111a-1</strain>
    </source>
</reference>
<dbReference type="Proteomes" id="UP000006039">
    <property type="component" value="Unassembled WGS sequence"/>
</dbReference>
<evidence type="ECO:0000313" key="3">
    <source>
        <dbReference type="Proteomes" id="UP000006039"/>
    </source>
</evidence>
<evidence type="ECO:0000313" key="2">
    <source>
        <dbReference type="EnsemblFungi" id="EJT76922"/>
    </source>
</evidence>
<reference evidence="2" key="4">
    <citation type="journal article" date="2015" name="G3 (Bethesda)">
        <title>Genome sequences of three phytopathogenic species of the Magnaporthaceae family of fungi.</title>
        <authorList>
            <person name="Okagaki L.H."/>
            <person name="Nunes C.C."/>
            <person name="Sailsbery J."/>
            <person name="Clay B."/>
            <person name="Brown D."/>
            <person name="John T."/>
            <person name="Oh Y."/>
            <person name="Young N."/>
            <person name="Fitzgerald M."/>
            <person name="Haas B.J."/>
            <person name="Zeng Q."/>
            <person name="Young S."/>
            <person name="Adiconis X."/>
            <person name="Fan L."/>
            <person name="Levin J.Z."/>
            <person name="Mitchell T.K."/>
            <person name="Okubara P.A."/>
            <person name="Farman M.L."/>
            <person name="Kohn L.M."/>
            <person name="Birren B."/>
            <person name="Ma L.-J."/>
            <person name="Dean R.A."/>
        </authorList>
    </citation>
    <scope>NUCLEOTIDE SEQUENCE</scope>
    <source>
        <strain evidence="2">R3-111a-1</strain>
    </source>
</reference>
<name>J3NZY9_GAET3</name>
<dbReference type="HOGENOM" id="CLU_001248_2_0_1"/>
<accession>J3NZY9</accession>
<dbReference type="STRING" id="644352.J3NZY9"/>
<dbReference type="OrthoDB" id="4917073at2759"/>
<dbReference type="EMBL" id="GL385397">
    <property type="protein sequence ID" value="EJT76922.1"/>
    <property type="molecule type" value="Genomic_DNA"/>
</dbReference>
<dbReference type="eggNOG" id="KOG0987">
    <property type="taxonomic scope" value="Eukaryota"/>
</dbReference>